<evidence type="ECO:0000256" key="7">
    <source>
        <dbReference type="ARBA" id="ARBA00022516"/>
    </source>
</evidence>
<dbReference type="Gene3D" id="1.10.230.10">
    <property type="entry name" value="Cytochrome P450-Terp, domain 2"/>
    <property type="match status" value="1"/>
</dbReference>
<keyword evidence="14" id="KW-0832">Ubl conjugation</keyword>
<dbReference type="PRINTS" id="PR01798">
    <property type="entry name" value="SCOASYNTHASE"/>
</dbReference>
<proteinExistence type="inferred from homology"/>
<dbReference type="InterPro" id="IPR016143">
    <property type="entry name" value="Citrate_synth-like_sm_a-sub"/>
</dbReference>
<dbReference type="GO" id="GO:0003878">
    <property type="term" value="F:ATP citrate synthase activity"/>
    <property type="evidence" value="ECO:0007669"/>
    <property type="project" value="UniProtKB-UniRule"/>
</dbReference>
<dbReference type="Pfam" id="PF00285">
    <property type="entry name" value="Citrate_synt"/>
    <property type="match status" value="1"/>
</dbReference>
<dbReference type="EMBL" id="JTDF01000012">
    <property type="protein sequence ID" value="KAF8572500.1"/>
    <property type="molecule type" value="Genomic_DNA"/>
</dbReference>
<dbReference type="InterPro" id="IPR036969">
    <property type="entry name" value="Citrate_synthase_sf"/>
</dbReference>
<dbReference type="CDD" id="cd06100">
    <property type="entry name" value="CCL_ACL-C"/>
    <property type="match status" value="1"/>
</dbReference>
<feature type="domain" description="ATP-citrate synthase ATP-grasp" evidence="21">
    <location>
        <begin position="2"/>
        <end position="254"/>
    </location>
</feature>
<evidence type="ECO:0000256" key="12">
    <source>
        <dbReference type="ARBA" id="ARBA00022840"/>
    </source>
</evidence>
<evidence type="ECO:0000259" key="21">
    <source>
        <dbReference type="Pfam" id="PF24948"/>
    </source>
</evidence>
<dbReference type="PIRSF" id="PIRSF036511">
    <property type="entry name" value="ATP_citrt_syn"/>
    <property type="match status" value="1"/>
</dbReference>
<dbReference type="AlphaFoldDB" id="A0A8T0DY52"/>
<evidence type="ECO:0000256" key="15">
    <source>
        <dbReference type="ARBA" id="ARBA00022990"/>
    </source>
</evidence>
<dbReference type="InterPro" id="IPR014608">
    <property type="entry name" value="ATP-citrate_synthase"/>
</dbReference>
<keyword evidence="9 17" id="KW-0808">Transferase</keyword>
<gene>
    <name evidence="22" type="ORF">P879_00555</name>
</gene>
<comment type="cofactor">
    <cofactor evidence="1">
        <name>Mg(2+)</name>
        <dbReference type="ChEBI" id="CHEBI:18420"/>
    </cofactor>
</comment>
<dbReference type="Pfam" id="PF24948">
    <property type="entry name" value="Citrate_synth_N"/>
    <property type="match status" value="1"/>
</dbReference>
<keyword evidence="7 17" id="KW-0444">Lipid biosynthesis</keyword>
<dbReference type="GO" id="GO:0046872">
    <property type="term" value="F:metal ion binding"/>
    <property type="evidence" value="ECO:0007669"/>
    <property type="project" value="UniProtKB-UniRule"/>
</dbReference>
<dbReference type="GO" id="GO:0006633">
    <property type="term" value="P:fatty acid biosynthetic process"/>
    <property type="evidence" value="ECO:0007669"/>
    <property type="project" value="TreeGrafter"/>
</dbReference>
<evidence type="ECO:0000256" key="16">
    <source>
        <dbReference type="ARBA" id="ARBA00023098"/>
    </source>
</evidence>
<keyword evidence="10 17" id="KW-0479">Metal-binding</keyword>
<dbReference type="InterPro" id="IPR005811">
    <property type="entry name" value="SUCC_ACL_C"/>
</dbReference>
<evidence type="ECO:0000256" key="2">
    <source>
        <dbReference type="ARBA" id="ARBA00004514"/>
    </source>
</evidence>
<keyword evidence="15" id="KW-0007">Acetylation</keyword>
<dbReference type="Proteomes" id="UP000699462">
    <property type="component" value="Unassembled WGS sequence"/>
</dbReference>
<dbReference type="InterPro" id="IPR016142">
    <property type="entry name" value="Citrate_synth-like_lrg_a-sub"/>
</dbReference>
<evidence type="ECO:0000256" key="14">
    <source>
        <dbReference type="ARBA" id="ARBA00022843"/>
    </source>
</evidence>
<comment type="caution">
    <text evidence="22">The sequence shown here is derived from an EMBL/GenBank/DDBJ whole genome shotgun (WGS) entry which is preliminary data.</text>
</comment>
<evidence type="ECO:0000256" key="5">
    <source>
        <dbReference type="ARBA" id="ARBA00022490"/>
    </source>
</evidence>
<keyword evidence="23" id="KW-1185">Reference proteome</keyword>
<evidence type="ECO:0000259" key="19">
    <source>
        <dbReference type="Pfam" id="PF00549"/>
    </source>
</evidence>
<evidence type="ECO:0000256" key="3">
    <source>
        <dbReference type="ARBA" id="ARBA00005899"/>
    </source>
</evidence>
<dbReference type="Gene3D" id="3.40.50.261">
    <property type="entry name" value="Succinyl-CoA synthetase domains"/>
    <property type="match status" value="2"/>
</dbReference>
<dbReference type="FunFam" id="3.40.50.261:FF:000004">
    <property type="entry name" value="ATP-citrate synthase subunit"/>
    <property type="match status" value="1"/>
</dbReference>
<evidence type="ECO:0000256" key="13">
    <source>
        <dbReference type="ARBA" id="ARBA00022842"/>
    </source>
</evidence>
<evidence type="ECO:0000256" key="4">
    <source>
        <dbReference type="ARBA" id="ARBA00010719"/>
    </source>
</evidence>
<dbReference type="GO" id="GO:0006085">
    <property type="term" value="P:acetyl-CoA biosynthetic process"/>
    <property type="evidence" value="ECO:0007669"/>
    <property type="project" value="InterPro"/>
</dbReference>
<comment type="similarity">
    <text evidence="4 17">In the N-terminal section; belongs to the succinate/malate CoA ligase beta subunit family.</text>
</comment>
<keyword evidence="13 17" id="KW-0460">Magnesium</keyword>
<comment type="catalytic activity">
    <reaction evidence="17">
        <text>oxaloacetate + acetyl-CoA + ADP + phosphate = citrate + ATP + CoA</text>
        <dbReference type="Rhea" id="RHEA:21160"/>
        <dbReference type="ChEBI" id="CHEBI:16452"/>
        <dbReference type="ChEBI" id="CHEBI:16947"/>
        <dbReference type="ChEBI" id="CHEBI:30616"/>
        <dbReference type="ChEBI" id="CHEBI:43474"/>
        <dbReference type="ChEBI" id="CHEBI:57287"/>
        <dbReference type="ChEBI" id="CHEBI:57288"/>
        <dbReference type="ChEBI" id="CHEBI:456216"/>
        <dbReference type="EC" id="2.3.3.8"/>
    </reaction>
</comment>
<evidence type="ECO:0000256" key="18">
    <source>
        <dbReference type="PIRSR" id="PIRSR036511-1"/>
    </source>
</evidence>
<evidence type="ECO:0000259" key="20">
    <source>
        <dbReference type="Pfam" id="PF16114"/>
    </source>
</evidence>
<dbReference type="GO" id="GO:0006101">
    <property type="term" value="P:citrate metabolic process"/>
    <property type="evidence" value="ECO:0007669"/>
    <property type="project" value="InterPro"/>
</dbReference>
<comment type="subunit">
    <text evidence="17">Homotetramer.</text>
</comment>
<evidence type="ECO:0000256" key="8">
    <source>
        <dbReference type="ARBA" id="ARBA00022553"/>
    </source>
</evidence>
<evidence type="ECO:0000313" key="23">
    <source>
        <dbReference type="Proteomes" id="UP000699462"/>
    </source>
</evidence>
<feature type="active site" description="Tele-phosphohistidine intermediate" evidence="18">
    <location>
        <position position="805"/>
    </location>
</feature>
<keyword evidence="8" id="KW-0597">Phosphoprotein</keyword>
<dbReference type="GO" id="GO:0005829">
    <property type="term" value="C:cytosol"/>
    <property type="evidence" value="ECO:0007669"/>
    <property type="project" value="UniProtKB-SubCell"/>
</dbReference>
<dbReference type="SUPFAM" id="SSF51735">
    <property type="entry name" value="NAD(P)-binding Rossmann-fold domains"/>
    <property type="match status" value="1"/>
</dbReference>
<dbReference type="InterPro" id="IPR056749">
    <property type="entry name" value="Citrate_synth_N"/>
</dbReference>
<dbReference type="SUPFAM" id="SSF48256">
    <property type="entry name" value="Citrate synthase"/>
    <property type="match status" value="1"/>
</dbReference>
<dbReference type="OrthoDB" id="3261737at2759"/>
<dbReference type="InterPro" id="IPR032263">
    <property type="entry name" value="Citrate-bd"/>
</dbReference>
<keyword evidence="5 17" id="KW-0963">Cytoplasm</keyword>
<reference evidence="22 23" key="1">
    <citation type="submission" date="2019-07" db="EMBL/GenBank/DDBJ databases">
        <title>Annotation for the trematode Paragonimus westermani.</title>
        <authorList>
            <person name="Choi Y.-J."/>
        </authorList>
    </citation>
    <scope>NUCLEOTIDE SEQUENCE [LARGE SCALE GENOMIC DNA]</scope>
    <source>
        <strain evidence="22">180907_Pwestermani</strain>
    </source>
</reference>
<evidence type="ECO:0000256" key="9">
    <source>
        <dbReference type="ARBA" id="ARBA00022679"/>
    </source>
</evidence>
<keyword evidence="6" id="KW-1017">Isopeptide bond</keyword>
<dbReference type="Gene3D" id="1.10.580.10">
    <property type="entry name" value="Citrate Synthase, domain 1"/>
    <property type="match status" value="1"/>
</dbReference>
<evidence type="ECO:0000313" key="22">
    <source>
        <dbReference type="EMBL" id="KAF8572500.1"/>
    </source>
</evidence>
<protein>
    <recommendedName>
        <fullName evidence="17">ATP-citrate synthase</fullName>
        <ecNumber evidence="17">2.3.3.8</ecNumber>
    </recommendedName>
    <alternativeName>
        <fullName evidence="17">ATP-citrate (pro-S-)-lyase</fullName>
    </alternativeName>
    <alternativeName>
        <fullName evidence="17">Citrate cleavage enzyme</fullName>
    </alternativeName>
</protein>
<dbReference type="InterPro" id="IPR002020">
    <property type="entry name" value="Citrate_synthase"/>
</dbReference>
<dbReference type="InterPro" id="IPR033847">
    <property type="entry name" value="Citrt_syn/SCS-alpha_CS"/>
</dbReference>
<dbReference type="SUPFAM" id="SSF56059">
    <property type="entry name" value="Glutathione synthetase ATP-binding domain-like"/>
    <property type="match status" value="1"/>
</dbReference>
<sequence length="1149" mass="125350">MSSKAIYEASAKCLLYNSLTQWNVSKNFVKVVTKDSLFDVSDVSLRHSKLVAKPDVLLKRRGKLGLVVVGKNAEETRQWISDRLNRSIQVGNVTGYLDRFIVEPFVPHDQSEEYYICIYTERERNVIMFYQEGGVDVGSVDEKARRFYVSVDEMMHREESSQPICSAAQLLASSLFDGVTEEARRIILAEFIADLHRVFDELHFTYLEINPLVVCNWSPNLCSNDQLSPPKFDLYVHILDVAAKVDQCAEFLFTSNSGWSPQGKPLEFPFPFGRVQTEEEAHIAQLDARTGASMKLSVLNPNGRIWTMSAGGGASVIYADTVCELAERLKQTGGGGLGASDLANYGEYSGAPSEGQTYEYAKTILSLMVRGDPHPDGKVLLIGGGIANFTNVAATFKGIVRALVQYKTELQLHKVRIFVRRAGPNYQEGLRIMRELGPTLGIPIHVFGPETHMTAIVSMAFGLREVSNNNLPHCTTPTESFLNSTIGAAGHLTEVGDSNVNGCEPNGSGNSTDVELFGANTRCIVWGLQIKAVQSMLDFDYASGRETPSVAALVYPFGESSQIKAYWGSKEVFFPVYKTLKEAIWKHQEASILVNFGSLRVAYDVAMEAMSVDQNQSKPSATCNGYCTSSAQLRCIAIIAEGIPENFTRRLICRAKERNVLLIGPATVGGVKAGCFKIGNTGGMVDNIIAARLYRPGSVAYVSRSGGMSNELNNIISMNSDGVEVGVAIGGDRYPGSTFLDHLLRYEANPNVSMMVMLGEVGGSEEYAVAEAVQSGRIRKPIVAWCIGTCAQMLASSSEGIQFGHAGACANSVRETATAKNAALAAAGVHVPPSFDELDTMIRSVFDDLVKSGRVVPKPDRKPRPVPLDYSWAKELGLIRRPAAFTSTICDDRGSELLFAGVPITQVINENLGIGGVLGLLWFKRRLPPYVAKFLELCLIITADHGPAVSGALNTIVTARAGKDLLSSLTSGLLTIGDRFGGALDGAARQFSAAFDAGLTPAEFVTNERKASRLIMGIGHRVKSITNPDMRVKLLSEFVRQHFPATPLVDYAFAVEKVTTAKRPNLILNVDGMIGVAMVDLLRHCGHFTREEADEYMSIGTLNGLFVLGRSIGFIGHYLDQKRLHQGLYRHPWEDISYLIPGDAENGYQ</sequence>
<feature type="domain" description="ATP-citrate synthase/succinyl-CoA ligase C-terminal" evidence="19">
    <location>
        <begin position="702"/>
        <end position="829"/>
    </location>
</feature>
<feature type="domain" description="ATP-citrate synthase citrate-binding" evidence="20">
    <location>
        <begin position="274"/>
        <end position="461"/>
    </location>
</feature>
<keyword evidence="12 17" id="KW-0067">ATP-binding</keyword>
<dbReference type="FunFam" id="3.40.50.261:FF:000003">
    <property type="entry name" value="ATP-citrate synthase subunit"/>
    <property type="match status" value="1"/>
</dbReference>
<dbReference type="PROSITE" id="PS01216">
    <property type="entry name" value="SUCCINYL_COA_LIG_1"/>
    <property type="match status" value="1"/>
</dbReference>
<dbReference type="Pfam" id="PF00549">
    <property type="entry name" value="Ligase_CoA"/>
    <property type="match status" value="1"/>
</dbReference>
<evidence type="ECO:0000256" key="10">
    <source>
        <dbReference type="ARBA" id="ARBA00022723"/>
    </source>
</evidence>
<dbReference type="SUPFAM" id="SSF52210">
    <property type="entry name" value="Succinyl-CoA synthetase domains"/>
    <property type="match status" value="1"/>
</dbReference>
<evidence type="ECO:0000256" key="1">
    <source>
        <dbReference type="ARBA" id="ARBA00001946"/>
    </source>
</evidence>
<evidence type="ECO:0000256" key="6">
    <source>
        <dbReference type="ARBA" id="ARBA00022499"/>
    </source>
</evidence>
<organism evidence="22 23">
    <name type="scientific">Paragonimus westermani</name>
    <dbReference type="NCBI Taxonomy" id="34504"/>
    <lineage>
        <taxon>Eukaryota</taxon>
        <taxon>Metazoa</taxon>
        <taxon>Spiralia</taxon>
        <taxon>Lophotrochozoa</taxon>
        <taxon>Platyhelminthes</taxon>
        <taxon>Trematoda</taxon>
        <taxon>Digenea</taxon>
        <taxon>Plagiorchiida</taxon>
        <taxon>Troglotremata</taxon>
        <taxon>Troglotrematidae</taxon>
        <taxon>Paragonimus</taxon>
    </lineage>
</organism>
<evidence type="ECO:0000256" key="17">
    <source>
        <dbReference type="PIRNR" id="PIRNR036511"/>
    </source>
</evidence>
<name>A0A8T0DY52_9TREM</name>
<dbReference type="InterPro" id="IPR016102">
    <property type="entry name" value="Succinyl-CoA_synth-like"/>
</dbReference>
<dbReference type="EC" id="2.3.3.8" evidence="17"/>
<keyword evidence="11 17" id="KW-0547">Nucleotide-binding</keyword>
<dbReference type="Gene3D" id="3.30.470.110">
    <property type="match status" value="1"/>
</dbReference>
<dbReference type="PANTHER" id="PTHR23118:SF42">
    <property type="entry name" value="ATP-CITRATE SYNTHASE"/>
    <property type="match status" value="1"/>
</dbReference>
<comment type="similarity">
    <text evidence="3 17">In the C-terminal section; belongs to the succinate/malate CoA ligase alpha subunit family.</text>
</comment>
<comment type="subcellular location">
    <subcellularLocation>
        <location evidence="2">Cytoplasm</location>
        <location evidence="2">Cytosol</location>
    </subcellularLocation>
</comment>
<dbReference type="Pfam" id="PF16114">
    <property type="entry name" value="Citrate_bind"/>
    <property type="match status" value="1"/>
</dbReference>
<dbReference type="InterPro" id="IPR036291">
    <property type="entry name" value="NAD(P)-bd_dom_sf"/>
</dbReference>
<dbReference type="GO" id="GO:0005524">
    <property type="term" value="F:ATP binding"/>
    <property type="evidence" value="ECO:0007669"/>
    <property type="project" value="UniProtKB-UniRule"/>
</dbReference>
<evidence type="ECO:0000256" key="11">
    <source>
        <dbReference type="ARBA" id="ARBA00022741"/>
    </source>
</evidence>
<accession>A0A8T0DY52</accession>
<keyword evidence="16 17" id="KW-0443">Lipid metabolism</keyword>
<dbReference type="Gene3D" id="3.40.50.720">
    <property type="entry name" value="NAD(P)-binding Rossmann-like Domain"/>
    <property type="match status" value="1"/>
</dbReference>
<dbReference type="PANTHER" id="PTHR23118">
    <property type="entry name" value="ATP-CITRATE SYNTHASE"/>
    <property type="match status" value="1"/>
</dbReference>